<proteinExistence type="predicted"/>
<protein>
    <recommendedName>
        <fullName evidence="1">DUF4062 domain-containing protein</fullName>
    </recommendedName>
</protein>
<dbReference type="STRING" id="1190415.SAMN05216593_102176"/>
<dbReference type="Proteomes" id="UP000183983">
    <property type="component" value="Unassembled WGS sequence"/>
</dbReference>
<feature type="domain" description="DUF4062" evidence="1">
    <location>
        <begin position="27"/>
        <end position="105"/>
    </location>
</feature>
<evidence type="ECO:0000259" key="1">
    <source>
        <dbReference type="Pfam" id="PF13271"/>
    </source>
</evidence>
<dbReference type="OrthoDB" id="8442841at2"/>
<gene>
    <name evidence="2" type="ORF">SAMN05216593_102176</name>
</gene>
<dbReference type="RefSeq" id="WP_073162565.1">
    <property type="nucleotide sequence ID" value="NZ_FRDA01000002.1"/>
</dbReference>
<evidence type="ECO:0000313" key="3">
    <source>
        <dbReference type="Proteomes" id="UP000183983"/>
    </source>
</evidence>
<reference evidence="2 3" key="1">
    <citation type="submission" date="2016-11" db="EMBL/GenBank/DDBJ databases">
        <authorList>
            <person name="Jaros S."/>
            <person name="Januszkiewicz K."/>
            <person name="Wedrychowicz H."/>
        </authorList>
    </citation>
    <scope>NUCLEOTIDE SEQUENCE [LARGE SCALE GENOMIC DNA]</scope>
    <source>
        <strain evidence="2 3">LMG 26898</strain>
    </source>
</reference>
<accession>A0A1M7KJ06</accession>
<name>A0A1M7KJ06_9PSED</name>
<dbReference type="AlphaFoldDB" id="A0A1M7KJ06"/>
<sequence>MAQSKRIKVMLSSRCNDRFPADSDQTLSNIREQLKREIEGTKLFGKQVFEVWINEDAPPADGMQDSWEACLQAVRDCDVLLVLSNGDAGWASGDGDIGICHAEYMEGLATTRGKVRFIAMPNIPTGDGQVAETARNQRFQAFIAQQTPFRGGMVSTVEQLRSRVQEALLDALVVLTQRGVTAAASSRFDMGQALDWTRMDFRQRKRAMEAVLLQALNGGKVLSSEAFAIVPIAGVNVVVFVHAIPAAFTVAAARELVGKPFLRDHEHADLLKGAEGPLHLIACHRGATETQATALLGFPDATVVSGSFGIFVADDVQKVQFAFLANCRDASQTRHALQRFREWLDQTGEAQILAKRAASRAKIVKVIAAELEGR</sequence>
<dbReference type="Pfam" id="PF13271">
    <property type="entry name" value="DUF4062"/>
    <property type="match status" value="1"/>
</dbReference>
<organism evidence="2 3">
    <name type="scientific">Pseudomonas asturiensis</name>
    <dbReference type="NCBI Taxonomy" id="1190415"/>
    <lineage>
        <taxon>Bacteria</taxon>
        <taxon>Pseudomonadati</taxon>
        <taxon>Pseudomonadota</taxon>
        <taxon>Gammaproteobacteria</taxon>
        <taxon>Pseudomonadales</taxon>
        <taxon>Pseudomonadaceae</taxon>
        <taxon>Pseudomonas</taxon>
    </lineage>
</organism>
<evidence type="ECO:0000313" key="2">
    <source>
        <dbReference type="EMBL" id="SHM65389.1"/>
    </source>
</evidence>
<dbReference type="EMBL" id="FRDA01000002">
    <property type="protein sequence ID" value="SHM65389.1"/>
    <property type="molecule type" value="Genomic_DNA"/>
</dbReference>
<dbReference type="InterPro" id="IPR025139">
    <property type="entry name" value="DUF4062"/>
</dbReference>